<comment type="caution">
    <text evidence="1">The sequence shown here is derived from an EMBL/GenBank/DDBJ whole genome shotgun (WGS) entry which is preliminary data.</text>
</comment>
<evidence type="ECO:0000313" key="2">
    <source>
        <dbReference type="Proteomes" id="UP001597545"/>
    </source>
</evidence>
<accession>A0ABW5KE88</accession>
<proteinExistence type="predicted"/>
<dbReference type="RefSeq" id="WP_380900778.1">
    <property type="nucleotide sequence ID" value="NZ_JBHUEG010000007.1"/>
</dbReference>
<dbReference type="EMBL" id="JBHULR010000003">
    <property type="protein sequence ID" value="MFD2546713.1"/>
    <property type="molecule type" value="Genomic_DNA"/>
</dbReference>
<gene>
    <name evidence="1" type="ORF">ACFSR5_03525</name>
</gene>
<organism evidence="1 2">
    <name type="scientific">Sphingobacterium suaedae</name>
    <dbReference type="NCBI Taxonomy" id="1686402"/>
    <lineage>
        <taxon>Bacteria</taxon>
        <taxon>Pseudomonadati</taxon>
        <taxon>Bacteroidota</taxon>
        <taxon>Sphingobacteriia</taxon>
        <taxon>Sphingobacteriales</taxon>
        <taxon>Sphingobacteriaceae</taxon>
        <taxon>Sphingobacterium</taxon>
    </lineage>
</organism>
<evidence type="ECO:0000313" key="1">
    <source>
        <dbReference type="EMBL" id="MFD2546713.1"/>
    </source>
</evidence>
<protein>
    <submittedName>
        <fullName evidence="1">YdeI family protein</fullName>
    </submittedName>
</protein>
<dbReference type="Pfam" id="PF13376">
    <property type="entry name" value="OmdA"/>
    <property type="match status" value="1"/>
</dbReference>
<sequence>MNTSADIFYPKTKSAWRTWLIENHEKKNAIWVVLFKKKSNQPTISWSDAVEEALCFGWIDSIKKTVDEDRSIQFFSKRKPKGTWSKINKQRIQQLMETGRMFPAGLASVETAKQNGSWSILDDVEELIVPPDLEGALKKSGEAEAYFLSQSRSKRKMLLHWVILAKRPETRRKRVDEIANCAAEGKLPRGF</sequence>
<reference evidence="2" key="1">
    <citation type="journal article" date="2019" name="Int. J. Syst. Evol. Microbiol.">
        <title>The Global Catalogue of Microorganisms (GCM) 10K type strain sequencing project: providing services to taxonomists for standard genome sequencing and annotation.</title>
        <authorList>
            <consortium name="The Broad Institute Genomics Platform"/>
            <consortium name="The Broad Institute Genome Sequencing Center for Infectious Disease"/>
            <person name="Wu L."/>
            <person name="Ma J."/>
        </authorList>
    </citation>
    <scope>NUCLEOTIDE SEQUENCE [LARGE SCALE GENOMIC DNA]</scope>
    <source>
        <strain evidence="2">KCTC 42662</strain>
    </source>
</reference>
<dbReference type="Proteomes" id="UP001597545">
    <property type="component" value="Unassembled WGS sequence"/>
</dbReference>
<keyword evidence="2" id="KW-1185">Reference proteome</keyword>
<name>A0ABW5KE88_9SPHI</name>